<dbReference type="RefSeq" id="WP_013299680.1">
    <property type="nucleotide sequence ID" value="NC_014414.1"/>
</dbReference>
<evidence type="ECO:0000313" key="3">
    <source>
        <dbReference type="EMBL" id="ADM08706.1"/>
    </source>
</evidence>
<comment type="similarity">
    <text evidence="1">Belongs to the SufE family.</text>
</comment>
<evidence type="ECO:0000256" key="1">
    <source>
        <dbReference type="ARBA" id="ARBA00010282"/>
    </source>
</evidence>
<dbReference type="eggNOG" id="COG2166">
    <property type="taxonomic scope" value="Bacteria"/>
</dbReference>
<dbReference type="PANTHER" id="PTHR43597:SF5">
    <property type="entry name" value="SUFE-LIKE PROTEIN 2, CHLOROPLASTIC"/>
    <property type="match status" value="1"/>
</dbReference>
<feature type="domain" description="Fe-S metabolism associated" evidence="2">
    <location>
        <begin position="12"/>
        <end position="132"/>
    </location>
</feature>
<dbReference type="KEGG" id="pbr:PB2503_03147"/>
<dbReference type="PANTHER" id="PTHR43597">
    <property type="entry name" value="SULFUR ACCEPTOR PROTEIN CSDE"/>
    <property type="match status" value="1"/>
</dbReference>
<keyword evidence="4" id="KW-1185">Reference proteome</keyword>
<dbReference type="AlphaFoldDB" id="E0TD47"/>
<gene>
    <name evidence="3" type="ordered locus">PB2503_03147</name>
</gene>
<accession>E0TD47</accession>
<name>E0TD47_PARBH</name>
<reference evidence="3 4" key="2">
    <citation type="journal article" date="2011" name="J. Bacteriol.">
        <title>Complete genome sequence of strain HTCC2503T of Parvularcula bermudensis, the type species of the order "Parvularculales" in the class Alphaproteobacteria.</title>
        <authorList>
            <person name="Oh H.M."/>
            <person name="Kang I."/>
            <person name="Vergin K.L."/>
            <person name="Kang D."/>
            <person name="Rhee K.H."/>
            <person name="Giovannoni S.J."/>
            <person name="Cho J.C."/>
        </authorList>
    </citation>
    <scope>NUCLEOTIDE SEQUENCE [LARGE SCALE GENOMIC DNA]</scope>
    <source>
        <strain evidence="4">ATCC BAA-594 / HTCC2503 / KCTC 12087</strain>
    </source>
</reference>
<protein>
    <recommendedName>
        <fullName evidence="2">Fe-S metabolism associated domain-containing protein</fullName>
    </recommendedName>
</protein>
<dbReference type="STRING" id="314260.PB2503_03147"/>
<proteinExistence type="inferred from homology"/>
<organism evidence="3 4">
    <name type="scientific">Parvularcula bermudensis (strain ATCC BAA-594 / HTCC2503 / KCTC 12087)</name>
    <dbReference type="NCBI Taxonomy" id="314260"/>
    <lineage>
        <taxon>Bacteria</taxon>
        <taxon>Pseudomonadati</taxon>
        <taxon>Pseudomonadota</taxon>
        <taxon>Alphaproteobacteria</taxon>
        <taxon>Parvularculales</taxon>
        <taxon>Parvularculaceae</taxon>
        <taxon>Parvularcula</taxon>
    </lineage>
</organism>
<dbReference type="EMBL" id="CP002156">
    <property type="protein sequence ID" value="ADM08706.1"/>
    <property type="molecule type" value="Genomic_DNA"/>
</dbReference>
<dbReference type="HOGENOM" id="CLU_124502_0_0_5"/>
<dbReference type="Proteomes" id="UP000001302">
    <property type="component" value="Chromosome"/>
</dbReference>
<dbReference type="OrthoDB" id="9799320at2"/>
<dbReference type="Pfam" id="PF02657">
    <property type="entry name" value="SufE"/>
    <property type="match status" value="1"/>
</dbReference>
<sequence length="137" mass="14988">MSDLPDFEAIKDDMAFLEDWDERYRYIIDLGRQLPPLAEEERSEDTRVRGCASQVWLVFDTGEAGHLRIRGDSDAAIVKGLIAILLSLYKGKSAADIAAIDPKAALGELDLEAHITSQRSNGLASMIARIRTVASAG</sequence>
<dbReference type="SUPFAM" id="SSF82649">
    <property type="entry name" value="SufE/NifU"/>
    <property type="match status" value="1"/>
</dbReference>
<reference evidence="4" key="1">
    <citation type="submission" date="2010-08" db="EMBL/GenBank/DDBJ databases">
        <title>Genome sequence of Parvularcula bermudensis HTCC2503.</title>
        <authorList>
            <person name="Kang D.-M."/>
            <person name="Oh H.-M."/>
            <person name="Cho J.-C."/>
        </authorList>
    </citation>
    <scope>NUCLEOTIDE SEQUENCE [LARGE SCALE GENOMIC DNA]</scope>
    <source>
        <strain evidence="4">ATCC BAA-594 / HTCC2503 / KCTC 12087</strain>
    </source>
</reference>
<dbReference type="Gene3D" id="3.90.1010.10">
    <property type="match status" value="1"/>
</dbReference>
<dbReference type="InterPro" id="IPR003808">
    <property type="entry name" value="Fe-S_metab-assoc_dom"/>
</dbReference>
<evidence type="ECO:0000313" key="4">
    <source>
        <dbReference type="Proteomes" id="UP000001302"/>
    </source>
</evidence>
<evidence type="ECO:0000259" key="2">
    <source>
        <dbReference type="Pfam" id="PF02657"/>
    </source>
</evidence>